<reference evidence="2" key="2">
    <citation type="submission" date="2023-05" db="EMBL/GenBank/DDBJ databases">
        <authorList>
            <consortium name="Lawrence Berkeley National Laboratory"/>
            <person name="Steindorff A."/>
            <person name="Hensen N."/>
            <person name="Bonometti L."/>
            <person name="Westerberg I."/>
            <person name="Brannstrom I.O."/>
            <person name="Guillou S."/>
            <person name="Cros-Aarteil S."/>
            <person name="Calhoun S."/>
            <person name="Haridas S."/>
            <person name="Kuo A."/>
            <person name="Mondo S."/>
            <person name="Pangilinan J."/>
            <person name="Riley R."/>
            <person name="Labutti K."/>
            <person name="Andreopoulos B."/>
            <person name="Lipzen A."/>
            <person name="Chen C."/>
            <person name="Yanf M."/>
            <person name="Daum C."/>
            <person name="Ng V."/>
            <person name="Clum A."/>
            <person name="Ohm R."/>
            <person name="Martin F."/>
            <person name="Silar P."/>
            <person name="Natvig D."/>
            <person name="Lalanne C."/>
            <person name="Gautier V."/>
            <person name="Ament-Velasquez S.L."/>
            <person name="Kruys A."/>
            <person name="Hutchinson M.I."/>
            <person name="Powell A.J."/>
            <person name="Barry K."/>
            <person name="Miller A.N."/>
            <person name="Grigoriev I.V."/>
            <person name="Debuchy R."/>
            <person name="Gladieux P."/>
            <person name="Thoren M.H."/>
            <person name="Johannesson H."/>
        </authorList>
    </citation>
    <scope>NUCLEOTIDE SEQUENCE</scope>
    <source>
        <strain evidence="2">PSN293</strain>
    </source>
</reference>
<comment type="caution">
    <text evidence="2">The sequence shown here is derived from an EMBL/GenBank/DDBJ whole genome shotgun (WGS) entry which is preliminary data.</text>
</comment>
<dbReference type="EMBL" id="MU858054">
    <property type="protein sequence ID" value="KAK4218191.1"/>
    <property type="molecule type" value="Genomic_DNA"/>
</dbReference>
<name>A0AAN6YHI1_9PEZI</name>
<dbReference type="AlphaFoldDB" id="A0AAN6YHI1"/>
<feature type="compositionally biased region" description="Polar residues" evidence="1">
    <location>
        <begin position="166"/>
        <end position="176"/>
    </location>
</feature>
<reference evidence="2" key="1">
    <citation type="journal article" date="2023" name="Mol. Phylogenet. Evol.">
        <title>Genome-scale phylogeny and comparative genomics of the fungal order Sordariales.</title>
        <authorList>
            <person name="Hensen N."/>
            <person name="Bonometti L."/>
            <person name="Westerberg I."/>
            <person name="Brannstrom I.O."/>
            <person name="Guillou S."/>
            <person name="Cros-Aarteil S."/>
            <person name="Calhoun S."/>
            <person name="Haridas S."/>
            <person name="Kuo A."/>
            <person name="Mondo S."/>
            <person name="Pangilinan J."/>
            <person name="Riley R."/>
            <person name="LaButti K."/>
            <person name="Andreopoulos B."/>
            <person name="Lipzen A."/>
            <person name="Chen C."/>
            <person name="Yan M."/>
            <person name="Daum C."/>
            <person name="Ng V."/>
            <person name="Clum A."/>
            <person name="Steindorff A."/>
            <person name="Ohm R.A."/>
            <person name="Martin F."/>
            <person name="Silar P."/>
            <person name="Natvig D.O."/>
            <person name="Lalanne C."/>
            <person name="Gautier V."/>
            <person name="Ament-Velasquez S.L."/>
            <person name="Kruys A."/>
            <person name="Hutchinson M.I."/>
            <person name="Powell A.J."/>
            <person name="Barry K."/>
            <person name="Miller A.N."/>
            <person name="Grigoriev I.V."/>
            <person name="Debuchy R."/>
            <person name="Gladieux P."/>
            <person name="Hiltunen Thoren M."/>
            <person name="Johannesson H."/>
        </authorList>
    </citation>
    <scope>NUCLEOTIDE SEQUENCE</scope>
    <source>
        <strain evidence="2">PSN293</strain>
    </source>
</reference>
<evidence type="ECO:0000313" key="2">
    <source>
        <dbReference type="EMBL" id="KAK4218191.1"/>
    </source>
</evidence>
<feature type="region of interest" description="Disordered" evidence="1">
    <location>
        <begin position="30"/>
        <end position="58"/>
    </location>
</feature>
<evidence type="ECO:0000313" key="3">
    <source>
        <dbReference type="Proteomes" id="UP001301769"/>
    </source>
</evidence>
<protein>
    <submittedName>
        <fullName evidence="2">Uncharacterized protein</fullName>
    </submittedName>
</protein>
<sequence>MNASNNSEYTQNDGWVMINTKVSDRVYTRSRSPQYNGDNEPSGHKANASTSPSRHNSYTFEDIESVEQTVNRKTVSNNSFDTTTSGTATFAGVTASAPQARNSSERRTAAATQALTVSSLHRYQEDLAHQAAVNVSSWIAHAGLGNRLVQHQVAASAHGSMAVGRSMSSTAGSVSQGRGPEPQPSIVIDDIFAVGVWSDAPIDALLGSSSHRLELG</sequence>
<feature type="compositionally biased region" description="Polar residues" evidence="1">
    <location>
        <begin position="30"/>
        <end position="39"/>
    </location>
</feature>
<accession>A0AAN6YHI1</accession>
<feature type="compositionally biased region" description="Polar residues" evidence="1">
    <location>
        <begin position="47"/>
        <end position="58"/>
    </location>
</feature>
<organism evidence="2 3">
    <name type="scientific">Rhypophila decipiens</name>
    <dbReference type="NCBI Taxonomy" id="261697"/>
    <lineage>
        <taxon>Eukaryota</taxon>
        <taxon>Fungi</taxon>
        <taxon>Dikarya</taxon>
        <taxon>Ascomycota</taxon>
        <taxon>Pezizomycotina</taxon>
        <taxon>Sordariomycetes</taxon>
        <taxon>Sordariomycetidae</taxon>
        <taxon>Sordariales</taxon>
        <taxon>Naviculisporaceae</taxon>
        <taxon>Rhypophila</taxon>
    </lineage>
</organism>
<gene>
    <name evidence="2" type="ORF">QBC37DRAFT_7315</name>
</gene>
<feature type="region of interest" description="Disordered" evidence="1">
    <location>
        <begin position="160"/>
        <end position="181"/>
    </location>
</feature>
<evidence type="ECO:0000256" key="1">
    <source>
        <dbReference type="SAM" id="MobiDB-lite"/>
    </source>
</evidence>
<keyword evidence="3" id="KW-1185">Reference proteome</keyword>
<dbReference type="Proteomes" id="UP001301769">
    <property type="component" value="Unassembled WGS sequence"/>
</dbReference>
<proteinExistence type="predicted"/>